<feature type="domain" description="Transposase putative helix-turn-helix" evidence="1">
    <location>
        <begin position="1"/>
        <end position="32"/>
    </location>
</feature>
<accession>A0A3N6P4C7</accession>
<comment type="caution">
    <text evidence="2">The sequence shown here is derived from an EMBL/GenBank/DDBJ whole genome shotgun (WGS) entry which is preliminary data.</text>
</comment>
<name>A0A3N6P4C7_9CYAN</name>
<evidence type="ECO:0000313" key="3">
    <source>
        <dbReference type="Proteomes" id="UP000269154"/>
    </source>
</evidence>
<gene>
    <name evidence="2" type="ORF">D5R40_03950</name>
</gene>
<dbReference type="EMBL" id="RCBY01000012">
    <property type="protein sequence ID" value="RQH53530.1"/>
    <property type="molecule type" value="Genomic_DNA"/>
</dbReference>
<organism evidence="2 3">
    <name type="scientific">Okeania hirsuta</name>
    <dbReference type="NCBI Taxonomy" id="1458930"/>
    <lineage>
        <taxon>Bacteria</taxon>
        <taxon>Bacillati</taxon>
        <taxon>Cyanobacteriota</taxon>
        <taxon>Cyanophyceae</taxon>
        <taxon>Oscillatoriophycideae</taxon>
        <taxon>Oscillatoriales</taxon>
        <taxon>Microcoleaceae</taxon>
        <taxon>Okeania</taxon>
    </lineage>
</organism>
<dbReference type="OrthoDB" id="457352at2"/>
<dbReference type="Pfam" id="PF12323">
    <property type="entry name" value="HTH_OrfB_IS605"/>
    <property type="match status" value="1"/>
</dbReference>
<keyword evidence="3" id="KW-1185">Reference proteome</keyword>
<reference evidence="2 3" key="1">
    <citation type="journal article" date="2018" name="ACS Chem. Biol.">
        <title>Ketoreductase domain dysfunction expands chemodiversity: malyngamide biosynthesis in the cyanobacterium Okeania hirsuta.</title>
        <authorList>
            <person name="Moss N.A."/>
            <person name="Leao T."/>
            <person name="Rankin M."/>
            <person name="McCullough T.M."/>
            <person name="Qu P."/>
            <person name="Korobeynikov A."/>
            <person name="Smith J.L."/>
            <person name="Gerwick L."/>
            <person name="Gerwick W.H."/>
        </authorList>
    </citation>
    <scope>NUCLEOTIDE SEQUENCE [LARGE SCALE GENOMIC DNA]</scope>
    <source>
        <strain evidence="2 3">PAB10Feb10-1</strain>
    </source>
</reference>
<sequence>MVEKAYKFRFYPTPEQENLLRRTLGCVRLIYNAEIKSGQSGDYWDDNLAAITEKRNLQMRDHVNKAARFVINWCIEHQIGTVVFGWNQRQKDSINIGKKITNSLFKYLQPS</sequence>
<evidence type="ECO:0000313" key="2">
    <source>
        <dbReference type="EMBL" id="RQH53530.1"/>
    </source>
</evidence>
<proteinExistence type="predicted"/>
<evidence type="ECO:0000259" key="1">
    <source>
        <dbReference type="Pfam" id="PF12323"/>
    </source>
</evidence>
<dbReference type="AlphaFoldDB" id="A0A3N6P4C7"/>
<protein>
    <recommendedName>
        <fullName evidence="1">Transposase putative helix-turn-helix domain-containing protein</fullName>
    </recommendedName>
</protein>
<dbReference type="Proteomes" id="UP000269154">
    <property type="component" value="Unassembled WGS sequence"/>
</dbReference>
<dbReference type="InterPro" id="IPR021027">
    <property type="entry name" value="Transposase_put_HTH"/>
</dbReference>